<evidence type="ECO:0000256" key="3">
    <source>
        <dbReference type="ARBA" id="ARBA00022630"/>
    </source>
</evidence>
<keyword evidence="8 9" id="KW-0676">Redox-active center</keyword>
<evidence type="ECO:0000259" key="11">
    <source>
        <dbReference type="Pfam" id="PF07992"/>
    </source>
</evidence>
<dbReference type="InterPro" id="IPR016156">
    <property type="entry name" value="FAD/NAD-linked_Rdtase_dimer_sf"/>
</dbReference>
<evidence type="ECO:0000256" key="7">
    <source>
        <dbReference type="ARBA" id="ARBA00023157"/>
    </source>
</evidence>
<dbReference type="InterPro" id="IPR001100">
    <property type="entry name" value="Pyr_nuc-diS_OxRdtase"/>
</dbReference>
<evidence type="ECO:0000256" key="5">
    <source>
        <dbReference type="ARBA" id="ARBA00022857"/>
    </source>
</evidence>
<dbReference type="PROSITE" id="PS00076">
    <property type="entry name" value="PYRIDINE_REDOX_1"/>
    <property type="match status" value="1"/>
</dbReference>
<dbReference type="Gene3D" id="3.30.390.30">
    <property type="match status" value="1"/>
</dbReference>
<feature type="domain" description="Pyridine nucleotide-disulphide oxidoreductase dimerisation" evidence="10">
    <location>
        <begin position="329"/>
        <end position="438"/>
    </location>
</feature>
<keyword evidence="6 9" id="KW-0560">Oxidoreductase</keyword>
<dbReference type="InterPro" id="IPR036188">
    <property type="entry name" value="FAD/NAD-bd_sf"/>
</dbReference>
<dbReference type="Proteomes" id="UP001501598">
    <property type="component" value="Unassembled WGS sequence"/>
</dbReference>
<organism evidence="12 13">
    <name type="scientific">Pseudonocardia xishanensis</name>
    <dbReference type="NCBI Taxonomy" id="630995"/>
    <lineage>
        <taxon>Bacteria</taxon>
        <taxon>Bacillati</taxon>
        <taxon>Actinomycetota</taxon>
        <taxon>Actinomycetes</taxon>
        <taxon>Pseudonocardiales</taxon>
        <taxon>Pseudonocardiaceae</taxon>
        <taxon>Pseudonocardia</taxon>
    </lineage>
</organism>
<dbReference type="InterPro" id="IPR012999">
    <property type="entry name" value="Pyr_OxRdtase_I_AS"/>
</dbReference>
<accession>A0ABP8RS94</accession>
<proteinExistence type="inferred from homology"/>
<dbReference type="Gene3D" id="3.50.50.60">
    <property type="entry name" value="FAD/NAD(P)-binding domain"/>
    <property type="match status" value="2"/>
</dbReference>
<keyword evidence="13" id="KW-1185">Reference proteome</keyword>
<feature type="domain" description="FAD/NAD(P)-binding" evidence="11">
    <location>
        <begin position="16"/>
        <end position="308"/>
    </location>
</feature>
<evidence type="ECO:0000313" key="12">
    <source>
        <dbReference type="EMBL" id="GAA4547126.1"/>
    </source>
</evidence>
<dbReference type="PRINTS" id="PR00368">
    <property type="entry name" value="FADPNR"/>
</dbReference>
<evidence type="ECO:0000256" key="4">
    <source>
        <dbReference type="ARBA" id="ARBA00022827"/>
    </source>
</evidence>
<evidence type="ECO:0000259" key="10">
    <source>
        <dbReference type="Pfam" id="PF02852"/>
    </source>
</evidence>
<keyword evidence="4 9" id="KW-0274">FAD</keyword>
<keyword evidence="7" id="KW-1015">Disulfide bond</keyword>
<evidence type="ECO:0000256" key="8">
    <source>
        <dbReference type="ARBA" id="ARBA00023284"/>
    </source>
</evidence>
<evidence type="ECO:0000256" key="2">
    <source>
        <dbReference type="ARBA" id="ARBA00007532"/>
    </source>
</evidence>
<dbReference type="InterPro" id="IPR023753">
    <property type="entry name" value="FAD/NAD-binding_dom"/>
</dbReference>
<protein>
    <submittedName>
        <fullName evidence="12">Mycothione reductase</fullName>
    </submittedName>
</protein>
<comment type="similarity">
    <text evidence="2 9">Belongs to the class-I pyridine nucleotide-disulfide oxidoreductase family.</text>
</comment>
<evidence type="ECO:0000313" key="13">
    <source>
        <dbReference type="Proteomes" id="UP001501598"/>
    </source>
</evidence>
<dbReference type="PANTHER" id="PTHR43014:SF5">
    <property type="entry name" value="GLUTATHIONE REDUCTASE (NADPH)"/>
    <property type="match status" value="1"/>
</dbReference>
<dbReference type="EMBL" id="BAABGT010000034">
    <property type="protein sequence ID" value="GAA4547126.1"/>
    <property type="molecule type" value="Genomic_DNA"/>
</dbReference>
<dbReference type="NCBIfam" id="NF005884">
    <property type="entry name" value="PRK07846.1"/>
    <property type="match status" value="1"/>
</dbReference>
<reference evidence="13" key="1">
    <citation type="journal article" date="2019" name="Int. J. Syst. Evol. Microbiol.">
        <title>The Global Catalogue of Microorganisms (GCM) 10K type strain sequencing project: providing services to taxonomists for standard genome sequencing and annotation.</title>
        <authorList>
            <consortium name="The Broad Institute Genomics Platform"/>
            <consortium name="The Broad Institute Genome Sequencing Center for Infectious Disease"/>
            <person name="Wu L."/>
            <person name="Ma J."/>
        </authorList>
    </citation>
    <scope>NUCLEOTIDE SEQUENCE [LARGE SCALE GENOMIC DNA]</scope>
    <source>
        <strain evidence="13">JCM 17906</strain>
    </source>
</reference>
<dbReference type="PRINTS" id="PR00411">
    <property type="entry name" value="PNDRDTASEI"/>
</dbReference>
<dbReference type="SUPFAM" id="SSF51905">
    <property type="entry name" value="FAD/NAD(P)-binding domain"/>
    <property type="match status" value="1"/>
</dbReference>
<evidence type="ECO:0000256" key="9">
    <source>
        <dbReference type="RuleBase" id="RU003691"/>
    </source>
</evidence>
<dbReference type="SUPFAM" id="SSF55424">
    <property type="entry name" value="FAD/NAD-linked reductases, dimerisation (C-terminal) domain"/>
    <property type="match status" value="1"/>
</dbReference>
<dbReference type="InterPro" id="IPR004099">
    <property type="entry name" value="Pyr_nucl-diS_OxRdtase_dimer"/>
</dbReference>
<keyword evidence="3 9" id="KW-0285">Flavoprotein</keyword>
<comment type="caution">
    <text evidence="12">The sequence shown here is derived from an EMBL/GenBank/DDBJ whole genome shotgun (WGS) entry which is preliminary data.</text>
</comment>
<dbReference type="Pfam" id="PF07992">
    <property type="entry name" value="Pyr_redox_2"/>
    <property type="match status" value="1"/>
</dbReference>
<sequence>MGTGSGNMVVDSTFADLDVAFVEEEQRFGGTCLNVGCIPTKMFAHTADLATQIRSAGSFDVHADLRDVSWPAVRDRVFGRLDPIARDSRRSRADTDGITVHTGTAVFTGPRELDVDGDRVTADRIVLAVGSRPVVPPPVAESGLPYETSNTVMHLDAPPSRLVVLGGGYIAAELAHVFASVGTDVTIVESADTLLGGQDEQVAHAFTELAAKQHTVHLGRRLTELRGRPGELEIVLDDGTRIGADTLLVATGRTPNGDRLDPAEGGVELDDGGRIVVDAHQRTSAEGVWALGDCSTSVPLKHVANREADVVRHNLRHPDDLRTARHDVVPAAVFTAPQIAAVGATEAELRDRGAEYTRSSVDYADTAFGWALEDPVGFCTLYADPTSGLLLGAHILGPDAPVLIQPLVVAMTLGIPAKDLVDQPYWIHPALTEVVQQALLGL</sequence>
<gene>
    <name evidence="12" type="ORF">GCM10023175_30790</name>
</gene>
<comment type="cofactor">
    <cofactor evidence="1">
        <name>FAD</name>
        <dbReference type="ChEBI" id="CHEBI:57692"/>
    </cofactor>
</comment>
<dbReference type="PANTHER" id="PTHR43014">
    <property type="entry name" value="MERCURIC REDUCTASE"/>
    <property type="match status" value="1"/>
</dbReference>
<evidence type="ECO:0000256" key="1">
    <source>
        <dbReference type="ARBA" id="ARBA00001974"/>
    </source>
</evidence>
<keyword evidence="5" id="KW-0521">NADP</keyword>
<evidence type="ECO:0000256" key="6">
    <source>
        <dbReference type="ARBA" id="ARBA00023002"/>
    </source>
</evidence>
<dbReference type="PIRSF" id="PIRSF000350">
    <property type="entry name" value="Mercury_reductase_MerA"/>
    <property type="match status" value="1"/>
</dbReference>
<dbReference type="Pfam" id="PF02852">
    <property type="entry name" value="Pyr_redox_dim"/>
    <property type="match status" value="1"/>
</dbReference>
<name>A0ABP8RS94_9PSEU</name>